<dbReference type="InterPro" id="IPR037856">
    <property type="entry name" value="Sdc1/DPY30"/>
</dbReference>
<sequence length="152" mass="17639">MDSEFLKKHLGKCLAEGLAEVAEQRPADPVLYLAHWLYKYNSNVEYEEQKKANFSLLEQERQEAKEEALHQERLKEEERKISVELEESKKVVDQADTIESEQTESKDADDLKTDKSEEKQDARSPRSPDQRTEKVRLLTDRSGEAESGCHEM</sequence>
<feature type="compositionally biased region" description="Basic and acidic residues" evidence="12">
    <location>
        <begin position="103"/>
        <end position="152"/>
    </location>
</feature>
<name>A0A671YC21_SPAAU</name>
<evidence type="ECO:0000313" key="14">
    <source>
        <dbReference type="Proteomes" id="UP000472265"/>
    </source>
</evidence>
<keyword evidence="7" id="KW-0966">Cell projection</keyword>
<keyword evidence="3" id="KW-0963">Cytoplasm</keyword>
<keyword evidence="14" id="KW-1185">Reference proteome</keyword>
<comment type="similarity">
    <text evidence="2">Belongs to the dpy-30 family.</text>
</comment>
<evidence type="ECO:0000256" key="4">
    <source>
        <dbReference type="ARBA" id="ARBA00022846"/>
    </source>
</evidence>
<dbReference type="Gene3D" id="1.20.890.10">
    <property type="entry name" value="cAMP-dependent protein kinase regulatory subunit, dimerization-anchoring domain"/>
    <property type="match status" value="1"/>
</dbReference>
<dbReference type="PANTHER" id="PTHR23356:SF16">
    <property type="entry name" value="DPY30 DOMAIN CONTAINING 2"/>
    <property type="match status" value="1"/>
</dbReference>
<evidence type="ECO:0000313" key="13">
    <source>
        <dbReference type="Ensembl" id="ENSSAUP00010060526.1"/>
    </source>
</evidence>
<keyword evidence="6" id="KW-0206">Cytoskeleton</keyword>
<evidence type="ECO:0000256" key="3">
    <source>
        <dbReference type="ARBA" id="ARBA00022490"/>
    </source>
</evidence>
<dbReference type="GO" id="GO:0048188">
    <property type="term" value="C:Set1C/COMPASS complex"/>
    <property type="evidence" value="ECO:0007669"/>
    <property type="project" value="InterPro"/>
</dbReference>
<evidence type="ECO:0000256" key="2">
    <source>
        <dbReference type="ARBA" id="ARBA00010849"/>
    </source>
</evidence>
<keyword evidence="4" id="KW-0282">Flagellum</keyword>
<dbReference type="InterPro" id="IPR049630">
    <property type="entry name" value="DYDC-like_DD"/>
</dbReference>
<dbReference type="AlphaFoldDB" id="A0A671YC21"/>
<dbReference type="Proteomes" id="UP000472265">
    <property type="component" value="Chromosome 20"/>
</dbReference>
<organism evidence="13 14">
    <name type="scientific">Sparus aurata</name>
    <name type="common">Gilthead sea bream</name>
    <dbReference type="NCBI Taxonomy" id="8175"/>
    <lineage>
        <taxon>Eukaryota</taxon>
        <taxon>Metazoa</taxon>
        <taxon>Chordata</taxon>
        <taxon>Craniata</taxon>
        <taxon>Vertebrata</taxon>
        <taxon>Euteleostomi</taxon>
        <taxon>Actinopterygii</taxon>
        <taxon>Neopterygii</taxon>
        <taxon>Teleostei</taxon>
        <taxon>Neoteleostei</taxon>
        <taxon>Acanthomorphata</taxon>
        <taxon>Eupercaria</taxon>
        <taxon>Spariformes</taxon>
        <taxon>Sparidae</taxon>
        <taxon>Sparus</taxon>
    </lineage>
</organism>
<comment type="subcellular location">
    <subcellularLocation>
        <location evidence="1">Cytoplasm</location>
        <location evidence="1">Cytoskeleton</location>
        <location evidence="1">Flagellum axoneme</location>
    </subcellularLocation>
</comment>
<keyword evidence="11" id="KW-0175">Coiled coil</keyword>
<feature type="coiled-coil region" evidence="11">
    <location>
        <begin position="47"/>
        <end position="77"/>
    </location>
</feature>
<evidence type="ECO:0000256" key="9">
    <source>
        <dbReference type="ARBA" id="ARBA00062391"/>
    </source>
</evidence>
<dbReference type="InterPro" id="IPR007858">
    <property type="entry name" value="Dpy-30_motif"/>
</dbReference>
<dbReference type="Ensembl" id="ENSSAUT00010063465.1">
    <property type="protein sequence ID" value="ENSSAUP00010060526.1"/>
    <property type="gene ID" value="ENSSAUG00010024518.1"/>
</dbReference>
<comment type="function">
    <text evidence="8">Functions as part of axonemal radial spoke complexes that play an important part in the motility of sperm and cilia. Plays a crucial role during acrosome biogenesis.</text>
</comment>
<comment type="subunit">
    <text evidence="9">Component of the axonemal radial spoke complex 1 (RS1), at least composed of spoke head proteins RSPH1, RSPH3, RSPH9 and the cilia-specific component RSPH4A or sperm-specific component RSPH6A, spoke stalk proteins RSPH14, DNAJB13, DYDC1, ROPN1L and NME5, and the anchor protein IQUB. Interacts with SH3GL3.</text>
</comment>
<protein>
    <recommendedName>
        <fullName evidence="10">DPY30 domain-containing protein 1</fullName>
    </recommendedName>
</protein>
<evidence type="ECO:0000256" key="7">
    <source>
        <dbReference type="ARBA" id="ARBA00023273"/>
    </source>
</evidence>
<evidence type="ECO:0000256" key="12">
    <source>
        <dbReference type="SAM" id="MobiDB-lite"/>
    </source>
</evidence>
<reference evidence="13" key="2">
    <citation type="submission" date="2025-08" db="UniProtKB">
        <authorList>
            <consortium name="Ensembl"/>
        </authorList>
    </citation>
    <scope>IDENTIFICATION</scope>
</reference>
<dbReference type="PANTHER" id="PTHR23356">
    <property type="entry name" value="DPY30-RELATED"/>
    <property type="match status" value="1"/>
</dbReference>
<dbReference type="Pfam" id="PF05186">
    <property type="entry name" value="Dpy-30"/>
    <property type="match status" value="1"/>
</dbReference>
<dbReference type="FunFam" id="1.20.890.10:FF:000009">
    <property type="entry name" value="DPY30 domain-containing protein 1"/>
    <property type="match status" value="1"/>
</dbReference>
<feature type="region of interest" description="Disordered" evidence="12">
    <location>
        <begin position="88"/>
        <end position="152"/>
    </location>
</feature>
<evidence type="ECO:0000256" key="5">
    <source>
        <dbReference type="ARBA" id="ARBA00023069"/>
    </source>
</evidence>
<reference evidence="13" key="1">
    <citation type="submission" date="2021-04" db="EMBL/GenBank/DDBJ databases">
        <authorList>
            <consortium name="Wellcome Sanger Institute Data Sharing"/>
        </authorList>
    </citation>
    <scope>NUCLEOTIDE SEQUENCE [LARGE SCALE GENOMIC DNA]</scope>
</reference>
<evidence type="ECO:0000256" key="10">
    <source>
        <dbReference type="ARBA" id="ARBA00068754"/>
    </source>
</evidence>
<accession>A0A671YC21</accession>
<proteinExistence type="inferred from homology"/>
<evidence type="ECO:0000256" key="11">
    <source>
        <dbReference type="SAM" id="Coils"/>
    </source>
</evidence>
<reference evidence="13" key="3">
    <citation type="submission" date="2025-09" db="UniProtKB">
        <authorList>
            <consortium name="Ensembl"/>
        </authorList>
    </citation>
    <scope>IDENTIFICATION</scope>
</reference>
<dbReference type="CDD" id="cd22966">
    <property type="entry name" value="DD_DYDC-like"/>
    <property type="match status" value="1"/>
</dbReference>
<evidence type="ECO:0000256" key="8">
    <source>
        <dbReference type="ARBA" id="ARBA00058296"/>
    </source>
</evidence>
<keyword evidence="5" id="KW-0969">Cilium</keyword>
<dbReference type="GeneTree" id="ENSGT00940000171531"/>
<evidence type="ECO:0000256" key="1">
    <source>
        <dbReference type="ARBA" id="ARBA00004611"/>
    </source>
</evidence>
<evidence type="ECO:0000256" key="6">
    <source>
        <dbReference type="ARBA" id="ARBA00023212"/>
    </source>
</evidence>